<accession>A0A7S0F575</accession>
<protein>
    <submittedName>
        <fullName evidence="1">Uncharacterized protein</fullName>
    </submittedName>
</protein>
<sequence>MWWDERVHCDNDAVAVELTPQDLRKSKDAPTIVDALCNSDIHGIALILGAIRWNKGERHGGHPHVCLCMAAVMCVNDVQWSWNVRHIQHGRTAMHVTAGRADWYIVERRVIFNMMMN</sequence>
<name>A0A7S0F575_9STRA</name>
<evidence type="ECO:0000313" key="1">
    <source>
        <dbReference type="EMBL" id="CAD8340839.1"/>
    </source>
</evidence>
<gene>
    <name evidence="1" type="ORF">CAUS1442_LOCUS12974</name>
</gene>
<proteinExistence type="predicted"/>
<dbReference type="AlphaFoldDB" id="A0A7S0F575"/>
<dbReference type="EMBL" id="HBEF01020966">
    <property type="protein sequence ID" value="CAD8340839.1"/>
    <property type="molecule type" value="Transcribed_RNA"/>
</dbReference>
<reference evidence="1" key="1">
    <citation type="submission" date="2021-01" db="EMBL/GenBank/DDBJ databases">
        <authorList>
            <person name="Corre E."/>
            <person name="Pelletier E."/>
            <person name="Niang G."/>
            <person name="Scheremetjew M."/>
            <person name="Finn R."/>
            <person name="Kale V."/>
            <person name="Holt S."/>
            <person name="Cochrane G."/>
            <person name="Meng A."/>
            <person name="Brown T."/>
            <person name="Cohen L."/>
        </authorList>
    </citation>
    <scope>NUCLEOTIDE SEQUENCE</scope>
    <source>
        <strain evidence="1">CCMP3328</strain>
    </source>
</reference>
<organism evidence="1">
    <name type="scientific">Craspedostauros australis</name>
    <dbReference type="NCBI Taxonomy" id="1486917"/>
    <lineage>
        <taxon>Eukaryota</taxon>
        <taxon>Sar</taxon>
        <taxon>Stramenopiles</taxon>
        <taxon>Ochrophyta</taxon>
        <taxon>Bacillariophyta</taxon>
        <taxon>Bacillariophyceae</taxon>
        <taxon>Bacillariophycidae</taxon>
        <taxon>Naviculales</taxon>
        <taxon>Naviculaceae</taxon>
        <taxon>Craspedostauros</taxon>
    </lineage>
</organism>